<comment type="caution">
    <text evidence="3">The sequence shown here is derived from an EMBL/GenBank/DDBJ whole genome shotgun (WGS) entry which is preliminary data.</text>
</comment>
<keyword evidence="2" id="KW-0472">Membrane</keyword>
<evidence type="ECO:0000256" key="2">
    <source>
        <dbReference type="SAM" id="Phobius"/>
    </source>
</evidence>
<name>A0A2H0VA06_9BACT</name>
<evidence type="ECO:0000313" key="4">
    <source>
        <dbReference type="Proteomes" id="UP000230922"/>
    </source>
</evidence>
<dbReference type="Proteomes" id="UP000230922">
    <property type="component" value="Unassembled WGS sequence"/>
</dbReference>
<feature type="transmembrane region" description="Helical" evidence="2">
    <location>
        <begin position="6"/>
        <end position="25"/>
    </location>
</feature>
<feature type="compositionally biased region" description="Polar residues" evidence="1">
    <location>
        <begin position="38"/>
        <end position="53"/>
    </location>
</feature>
<keyword evidence="2" id="KW-1133">Transmembrane helix</keyword>
<dbReference type="AlphaFoldDB" id="A0A2H0VA06"/>
<keyword evidence="2" id="KW-0812">Transmembrane</keyword>
<gene>
    <name evidence="3" type="ORF">COT92_03715</name>
</gene>
<evidence type="ECO:0000256" key="1">
    <source>
        <dbReference type="SAM" id="MobiDB-lite"/>
    </source>
</evidence>
<sequence>MKLTQNQKYILGGIIVVVIAALLIWRGGGTKQADRQENSAQNQQPENQNSSTQDTERTTEDDNTQNTYEGTLKISDDLKQGNLMLDTGQRIIYVFTSRDYSSLLGKSVALEIQGTLENFTLLDIKEK</sequence>
<reference evidence="4" key="1">
    <citation type="submission" date="2017-09" db="EMBL/GenBank/DDBJ databases">
        <title>Depth-based differentiation of microbial function through sediment-hosted aquifers and enrichment of novel symbionts in the deep terrestrial subsurface.</title>
        <authorList>
            <person name="Probst A.J."/>
            <person name="Ladd B."/>
            <person name="Jarett J.K."/>
            <person name="Geller-Mcgrath D.E."/>
            <person name="Sieber C.M.K."/>
            <person name="Emerson J.B."/>
            <person name="Anantharaman K."/>
            <person name="Thomas B.C."/>
            <person name="Malmstrom R."/>
            <person name="Stieglmeier M."/>
            <person name="Klingl A."/>
            <person name="Woyke T."/>
            <person name="Ryan C.M."/>
            <person name="Banfield J.F."/>
        </authorList>
    </citation>
    <scope>NUCLEOTIDE SEQUENCE [LARGE SCALE GENOMIC DNA]</scope>
</reference>
<accession>A0A2H0VA06</accession>
<proteinExistence type="predicted"/>
<evidence type="ECO:0000313" key="3">
    <source>
        <dbReference type="EMBL" id="PIR95936.1"/>
    </source>
</evidence>
<feature type="region of interest" description="Disordered" evidence="1">
    <location>
        <begin position="33"/>
        <end position="71"/>
    </location>
</feature>
<protein>
    <submittedName>
        <fullName evidence="3">Uncharacterized protein</fullName>
    </submittedName>
</protein>
<dbReference type="EMBL" id="PFAK01000062">
    <property type="protein sequence ID" value="PIR95936.1"/>
    <property type="molecule type" value="Genomic_DNA"/>
</dbReference>
<organism evidence="3 4">
    <name type="scientific">Candidatus Doudnabacteria bacterium CG10_big_fil_rev_8_21_14_0_10_42_18</name>
    <dbReference type="NCBI Taxonomy" id="1974552"/>
    <lineage>
        <taxon>Bacteria</taxon>
        <taxon>Candidatus Doudnaibacteriota</taxon>
    </lineage>
</organism>